<evidence type="ECO:0000313" key="2">
    <source>
        <dbReference type="Proteomes" id="UP000199321"/>
    </source>
</evidence>
<dbReference type="OrthoDB" id="9898430at2"/>
<accession>A0A1G7BUW7</accession>
<proteinExistence type="predicted"/>
<sequence>MKRTLHNVGVFLIVGFYSSNTHDCSEEFTLLNSLREKASIEQALTDPDAIIDDFKGSLTASLTKLSFKKDAPKLLPMNGKEKK</sequence>
<evidence type="ECO:0000313" key="1">
    <source>
        <dbReference type="EMBL" id="SDE30934.1"/>
    </source>
</evidence>
<dbReference type="EMBL" id="FNBA01000001">
    <property type="protein sequence ID" value="SDE30934.1"/>
    <property type="molecule type" value="Genomic_DNA"/>
</dbReference>
<dbReference type="Proteomes" id="UP000199321">
    <property type="component" value="Unassembled WGS sequence"/>
</dbReference>
<organism evidence="1 2">
    <name type="scientific">Ulvibacter litoralis</name>
    <dbReference type="NCBI Taxonomy" id="227084"/>
    <lineage>
        <taxon>Bacteria</taxon>
        <taxon>Pseudomonadati</taxon>
        <taxon>Bacteroidota</taxon>
        <taxon>Flavobacteriia</taxon>
        <taxon>Flavobacteriales</taxon>
        <taxon>Flavobacteriaceae</taxon>
        <taxon>Ulvibacter</taxon>
    </lineage>
</organism>
<keyword evidence="2" id="KW-1185">Reference proteome</keyword>
<protein>
    <submittedName>
        <fullName evidence="1">Uncharacterized protein</fullName>
    </submittedName>
</protein>
<dbReference type="AlphaFoldDB" id="A0A1G7BUW7"/>
<reference evidence="1 2" key="1">
    <citation type="submission" date="2016-10" db="EMBL/GenBank/DDBJ databases">
        <authorList>
            <person name="de Groot N.N."/>
        </authorList>
    </citation>
    <scope>NUCLEOTIDE SEQUENCE [LARGE SCALE GENOMIC DNA]</scope>
    <source>
        <strain evidence="1 2">DSM 16195</strain>
    </source>
</reference>
<gene>
    <name evidence="1" type="ORF">SAMN05421855_10134</name>
</gene>
<dbReference type="STRING" id="227084.SAMN05421855_10134"/>
<name>A0A1G7BUW7_9FLAO</name>
<dbReference type="RefSeq" id="WP_093139248.1">
    <property type="nucleotide sequence ID" value="NZ_BMWO01000001.1"/>
</dbReference>